<reference evidence="3 4" key="1">
    <citation type="submission" date="2016-08" db="EMBL/GenBank/DDBJ databases">
        <authorList>
            <person name="Seilhamer J.J."/>
        </authorList>
    </citation>
    <scope>NUCLEOTIDE SEQUENCE [LARGE SCALE GENOMIC DNA]</scope>
    <source>
        <strain evidence="3">Buetzberg</strain>
    </source>
</reference>
<sequence length="272" mass="30828">MNINDMFELYEDIKTDMKFFTSSDVRIKILMSLNDGPKNLADLRNDIHLSSSTILHGMSQLQGKNIILRDSGNYCLSQLGKMAVNKLVDMMETINTIKTCKDLFLNHEVDCIPKNLIKDIGYLNNSTIVTSTTTDVMKPHRVLSELLMDTSNIKFLSPVFYPKNAEMFIRTIERNGELDLVVTSAVMDKMEETIGTEKLQKSIASGNGSLRIAGNDLKISLTLGDEFLAMGLFSTDGSYDINVFLISKDEEAISWGERLFKHYKYIYEEFNI</sequence>
<dbReference type="InterPro" id="IPR036390">
    <property type="entry name" value="WH_DNA-bd_sf"/>
</dbReference>
<evidence type="ECO:0000259" key="1">
    <source>
        <dbReference type="Pfam" id="PF08350"/>
    </source>
</evidence>
<dbReference type="InterPro" id="IPR036388">
    <property type="entry name" value="WH-like_DNA-bd_sf"/>
</dbReference>
<dbReference type="AlphaFoldDB" id="A0A1D3KZV8"/>
<dbReference type="InterPro" id="IPR016490">
    <property type="entry name" value="Tscrpt_reg_HTH_AF0396-typ3"/>
</dbReference>
<dbReference type="PIRSF" id="PIRSF006692">
    <property type="entry name" value="TF_HTH_AF0396_prd"/>
    <property type="match status" value="1"/>
</dbReference>
<keyword evidence="4" id="KW-1185">Reference proteome</keyword>
<feature type="domain" description="HVO-A0261-like N-terminal" evidence="2">
    <location>
        <begin position="16"/>
        <end position="96"/>
    </location>
</feature>
<protein>
    <submittedName>
        <fullName evidence="3">Methanogenesis regulatory protein FilR1</fullName>
    </submittedName>
</protein>
<accession>A0A1D3KZV8</accession>
<dbReference type="InterPro" id="IPR057527">
    <property type="entry name" value="HVO_A0261-like_N"/>
</dbReference>
<dbReference type="KEGG" id="mcub:MCBB_0171"/>
<dbReference type="InterPro" id="IPR011991">
    <property type="entry name" value="ArsR-like_HTH"/>
</dbReference>
<evidence type="ECO:0000313" key="3">
    <source>
        <dbReference type="EMBL" id="SCG84759.1"/>
    </source>
</evidence>
<dbReference type="RefSeq" id="WP_071905835.1">
    <property type="nucleotide sequence ID" value="NZ_LT607756.1"/>
</dbReference>
<dbReference type="EMBL" id="LT607756">
    <property type="protein sequence ID" value="SCG84759.1"/>
    <property type="molecule type" value="Genomic_DNA"/>
</dbReference>
<dbReference type="OrthoDB" id="11410at2157"/>
<dbReference type="Pfam" id="PF25213">
    <property type="entry name" value="HVO_A0261_N"/>
    <property type="match status" value="1"/>
</dbReference>
<dbReference type="Proteomes" id="UP000094707">
    <property type="component" value="Chromosome I"/>
</dbReference>
<evidence type="ECO:0000313" key="4">
    <source>
        <dbReference type="Proteomes" id="UP000094707"/>
    </source>
</evidence>
<dbReference type="STRING" id="118062.MCBB_0171"/>
<organism evidence="3 4">
    <name type="scientific">Methanobacterium congolense</name>
    <dbReference type="NCBI Taxonomy" id="118062"/>
    <lineage>
        <taxon>Archaea</taxon>
        <taxon>Methanobacteriati</taxon>
        <taxon>Methanobacteriota</taxon>
        <taxon>Methanomada group</taxon>
        <taxon>Methanobacteria</taxon>
        <taxon>Methanobacteriales</taxon>
        <taxon>Methanobacteriaceae</taxon>
        <taxon>Methanobacterium</taxon>
    </lineage>
</organism>
<dbReference type="InterPro" id="IPR013561">
    <property type="entry name" value="FilR1_middle_dom"/>
</dbReference>
<name>A0A1D3KZV8_9EURY</name>
<dbReference type="Pfam" id="PF08350">
    <property type="entry name" value="FilR1_middle"/>
    <property type="match status" value="1"/>
</dbReference>
<dbReference type="CDD" id="cd00090">
    <property type="entry name" value="HTH_ARSR"/>
    <property type="match status" value="1"/>
</dbReference>
<feature type="domain" description="Methanogenesis regulatory protein FilR1 middle" evidence="1">
    <location>
        <begin position="138"/>
        <end position="264"/>
    </location>
</feature>
<proteinExistence type="predicted"/>
<dbReference type="PATRIC" id="fig|129848.4.peg.178"/>
<dbReference type="Gene3D" id="1.10.10.10">
    <property type="entry name" value="Winged helix-like DNA-binding domain superfamily/Winged helix DNA-binding domain"/>
    <property type="match status" value="1"/>
</dbReference>
<dbReference type="SUPFAM" id="SSF46785">
    <property type="entry name" value="Winged helix' DNA-binding domain"/>
    <property type="match status" value="1"/>
</dbReference>
<evidence type="ECO:0000259" key="2">
    <source>
        <dbReference type="Pfam" id="PF25213"/>
    </source>
</evidence>
<gene>
    <name evidence="3" type="primary">filR1 1</name>
    <name evidence="3" type="ORF">MCBB_0171</name>
</gene>
<dbReference type="GeneID" id="30411036"/>